<dbReference type="EMBL" id="JBFXLU010000416">
    <property type="protein sequence ID" value="KAL2826952.1"/>
    <property type="molecule type" value="Genomic_DNA"/>
</dbReference>
<sequence>MQAIGAQPLGNTGQPFAVQGTRELLFQFELEARLTEWAMAEGISVNLLGNLQPVWQIMIVQDLRRVDEIQQYINRVQFDPKSEARFPPLPHTVATYLIKSMLEGSWNQATMDRMMAGIKTEERQRHKIGVIRDSFLWLGDLVEAAGAWAWMLLPISDERREREIRKKLRWLQKEDTKAFYLREASNPTLNEEERSDLEELWNLFERAKDSHLVVRCAFCLAQLGAKGSWDQWNSEGWSEYYNLVVKGLM</sequence>
<keyword evidence="2" id="KW-1185">Reference proteome</keyword>
<organism evidence="1 2">
    <name type="scientific">Aspergillus pseudoustus</name>
    <dbReference type="NCBI Taxonomy" id="1810923"/>
    <lineage>
        <taxon>Eukaryota</taxon>
        <taxon>Fungi</taxon>
        <taxon>Dikarya</taxon>
        <taxon>Ascomycota</taxon>
        <taxon>Pezizomycotina</taxon>
        <taxon>Eurotiomycetes</taxon>
        <taxon>Eurotiomycetidae</taxon>
        <taxon>Eurotiales</taxon>
        <taxon>Aspergillaceae</taxon>
        <taxon>Aspergillus</taxon>
        <taxon>Aspergillus subgen. Nidulantes</taxon>
    </lineage>
</organism>
<comment type="caution">
    <text evidence="1">The sequence shown here is derived from an EMBL/GenBank/DDBJ whole genome shotgun (WGS) entry which is preliminary data.</text>
</comment>
<name>A0ABR4IH86_9EURO</name>
<protein>
    <submittedName>
        <fullName evidence="1">Uncharacterized protein</fullName>
    </submittedName>
</protein>
<proteinExistence type="predicted"/>
<evidence type="ECO:0000313" key="1">
    <source>
        <dbReference type="EMBL" id="KAL2826952.1"/>
    </source>
</evidence>
<reference evidence="1 2" key="1">
    <citation type="submission" date="2024-07" db="EMBL/GenBank/DDBJ databases">
        <title>Section-level genome sequencing and comparative genomics of Aspergillus sections Usti and Cavernicolus.</title>
        <authorList>
            <consortium name="Lawrence Berkeley National Laboratory"/>
            <person name="Nybo J.L."/>
            <person name="Vesth T.C."/>
            <person name="Theobald S."/>
            <person name="Frisvad J.C."/>
            <person name="Larsen T.O."/>
            <person name="Kjaerboelling I."/>
            <person name="Rothschild-Mancinelli K."/>
            <person name="Lyhne E.K."/>
            <person name="Kogle M.E."/>
            <person name="Barry K."/>
            <person name="Clum A."/>
            <person name="Na H."/>
            <person name="Ledsgaard L."/>
            <person name="Lin J."/>
            <person name="Lipzen A."/>
            <person name="Kuo A."/>
            <person name="Riley R."/>
            <person name="Mondo S."/>
            <person name="Labutti K."/>
            <person name="Haridas S."/>
            <person name="Pangalinan J."/>
            <person name="Salamov A.A."/>
            <person name="Simmons B.A."/>
            <person name="Magnuson J.K."/>
            <person name="Chen J."/>
            <person name="Drula E."/>
            <person name="Henrissat B."/>
            <person name="Wiebenga A."/>
            <person name="Lubbers R.J."/>
            <person name="Gomes A.C."/>
            <person name="Makela M.R."/>
            <person name="Stajich J."/>
            <person name="Grigoriev I.V."/>
            <person name="Mortensen U.H."/>
            <person name="De Vries R.P."/>
            <person name="Baker S.E."/>
            <person name="Andersen M.R."/>
        </authorList>
    </citation>
    <scope>NUCLEOTIDE SEQUENCE [LARGE SCALE GENOMIC DNA]</scope>
    <source>
        <strain evidence="1 2">CBS 123904</strain>
    </source>
</reference>
<accession>A0ABR4IH86</accession>
<dbReference type="Proteomes" id="UP001610446">
    <property type="component" value="Unassembled WGS sequence"/>
</dbReference>
<dbReference type="PANTHER" id="PTHR41773:SF1">
    <property type="entry name" value="RELA_SPOT DOMAIN-CONTAINING PROTEIN"/>
    <property type="match status" value="1"/>
</dbReference>
<dbReference type="PANTHER" id="PTHR41773">
    <property type="entry name" value="GTP PYROPHOSPHATASE-RELATED"/>
    <property type="match status" value="1"/>
</dbReference>
<evidence type="ECO:0000313" key="2">
    <source>
        <dbReference type="Proteomes" id="UP001610446"/>
    </source>
</evidence>
<gene>
    <name evidence="1" type="ORF">BJY01DRAFT_141252</name>
</gene>